<dbReference type="EMBL" id="CACRYJ010000021">
    <property type="protein sequence ID" value="VZO36382.1"/>
    <property type="molecule type" value="Genomic_DNA"/>
</dbReference>
<dbReference type="RefSeq" id="WP_156740409.1">
    <property type="nucleotide sequence ID" value="NZ_CACRYJ010000021.1"/>
</dbReference>
<dbReference type="Proteomes" id="UP000419743">
    <property type="component" value="Unassembled WGS sequence"/>
</dbReference>
<protein>
    <submittedName>
        <fullName evidence="1">Uncharacterized protein</fullName>
    </submittedName>
</protein>
<proteinExistence type="predicted"/>
<gene>
    <name evidence="1" type="ORF">HALOF300_01587</name>
</gene>
<evidence type="ECO:0000313" key="2">
    <source>
        <dbReference type="Proteomes" id="UP000419743"/>
    </source>
</evidence>
<sequence length="200" mass="21887">MNHEKRVVDALAPLCEPLYDALTEGRARARERHPEFVGEPGLGSVVTHVARGLALYALRSRELGPWTLVPQNNAGIALSLDSYSIRVLHQLPDKSAPPPGSNRVRRSFYGNGTLDPEMFPVSDKLLALWGDDEKGALMIRIVRPLGVWSFGARHKVDLDFVLPPMADDLEALVYDTADDDIIITIPGEEGETSVEHGVGS</sequence>
<accession>A0A7M4DHI9</accession>
<name>A0A7M4DHI9_9MICO</name>
<organism evidence="1 2">
    <name type="scientific">Occultella aeris</name>
    <dbReference type="NCBI Taxonomy" id="2761496"/>
    <lineage>
        <taxon>Bacteria</taxon>
        <taxon>Bacillati</taxon>
        <taxon>Actinomycetota</taxon>
        <taxon>Actinomycetes</taxon>
        <taxon>Micrococcales</taxon>
        <taxon>Ruaniaceae</taxon>
        <taxon>Occultella</taxon>
    </lineage>
</organism>
<comment type="caution">
    <text evidence="1">The sequence shown here is derived from an EMBL/GenBank/DDBJ whole genome shotgun (WGS) entry which is preliminary data.</text>
</comment>
<reference evidence="1 2" key="1">
    <citation type="submission" date="2019-11" db="EMBL/GenBank/DDBJ databases">
        <authorList>
            <person name="Criscuolo A."/>
        </authorList>
    </citation>
    <scope>NUCLEOTIDE SEQUENCE [LARGE SCALE GENOMIC DNA]</scope>
    <source>
        <strain evidence="1">CIP111667</strain>
    </source>
</reference>
<dbReference type="AlphaFoldDB" id="A0A7M4DHI9"/>
<keyword evidence="2" id="KW-1185">Reference proteome</keyword>
<evidence type="ECO:0000313" key="1">
    <source>
        <dbReference type="EMBL" id="VZO36382.1"/>
    </source>
</evidence>